<protein>
    <recommendedName>
        <fullName evidence="2">Replication protein A C-terminal domain-containing protein</fullName>
    </recommendedName>
</protein>
<dbReference type="SUPFAM" id="SSF50249">
    <property type="entry name" value="Nucleic acid-binding proteins"/>
    <property type="match status" value="1"/>
</dbReference>
<name>A0A1R1YEQ6_9FUNG</name>
<dbReference type="OrthoDB" id="25571at2759"/>
<comment type="similarity">
    <text evidence="1">Belongs to the replication factor A protein 2 family.</text>
</comment>
<dbReference type="EMBL" id="LSSN01000177">
    <property type="protein sequence ID" value="OMJ25397.1"/>
    <property type="molecule type" value="Genomic_DNA"/>
</dbReference>
<dbReference type="AlphaFoldDB" id="A0A1R1YEQ6"/>
<comment type="caution">
    <text evidence="3">The sequence shown here is derived from an EMBL/GenBank/DDBJ whole genome shotgun (WGS) entry which is preliminary data.</text>
</comment>
<dbReference type="Gene3D" id="1.10.10.10">
    <property type="entry name" value="Winged helix-like DNA-binding domain superfamily/Winged helix DNA-binding domain"/>
    <property type="match status" value="1"/>
</dbReference>
<dbReference type="InterPro" id="IPR014892">
    <property type="entry name" value="RPA_C"/>
</dbReference>
<dbReference type="Proteomes" id="UP000187283">
    <property type="component" value="Unassembled WGS sequence"/>
</dbReference>
<evidence type="ECO:0000313" key="3">
    <source>
        <dbReference type="EMBL" id="OMJ25397.1"/>
    </source>
</evidence>
<sequence>MEHPEEAENIYFGAKIVDPHSTNDISEKVTPVNIKLLHKARCTFKNQRFILDDEILSYVQLIAIVRSVNTKSVTYETTLEDDTGFITMKFDGSSVECNDTNIRNLELNTYYKIFGQLSLFFDVRFLSAKSVSKLVDFNELSHHGLSIILSTIQKKHRVEKRRLIKSEFMSFEIPDSKKIKVEDTQCVKEKESDDITNTKKNDDFLFEKIYKFVSSSGNLLEGIHFNKIFEKFNINTESSTIKHILDSLVESGAIYTVDDDLHYSSFCS</sequence>
<reference evidence="3 4" key="1">
    <citation type="submission" date="2017-01" db="EMBL/GenBank/DDBJ databases">
        <authorList>
            <person name="Mah S.A."/>
            <person name="Swanson W.J."/>
            <person name="Moy G.W."/>
            <person name="Vacquier V.D."/>
        </authorList>
    </citation>
    <scope>NUCLEOTIDE SEQUENCE [LARGE SCALE GENOMIC DNA]</scope>
    <source>
        <strain evidence="3 4">GSMNP</strain>
    </source>
</reference>
<organism evidence="3 4">
    <name type="scientific">Smittium culicis</name>
    <dbReference type="NCBI Taxonomy" id="133412"/>
    <lineage>
        <taxon>Eukaryota</taxon>
        <taxon>Fungi</taxon>
        <taxon>Fungi incertae sedis</taxon>
        <taxon>Zoopagomycota</taxon>
        <taxon>Kickxellomycotina</taxon>
        <taxon>Harpellomycetes</taxon>
        <taxon>Harpellales</taxon>
        <taxon>Legeriomycetaceae</taxon>
        <taxon>Smittium</taxon>
    </lineage>
</organism>
<dbReference type="SUPFAM" id="SSF46785">
    <property type="entry name" value="Winged helix' DNA-binding domain"/>
    <property type="match status" value="1"/>
</dbReference>
<accession>A0A1R1YEQ6</accession>
<dbReference type="InterPro" id="IPR036388">
    <property type="entry name" value="WH-like_DNA-bd_sf"/>
</dbReference>
<dbReference type="Gene3D" id="2.40.50.140">
    <property type="entry name" value="Nucleic acid-binding proteins"/>
    <property type="match status" value="1"/>
</dbReference>
<dbReference type="InterPro" id="IPR036390">
    <property type="entry name" value="WH_DNA-bd_sf"/>
</dbReference>
<keyword evidence="4" id="KW-1185">Reference proteome</keyword>
<evidence type="ECO:0000259" key="2">
    <source>
        <dbReference type="Pfam" id="PF08784"/>
    </source>
</evidence>
<evidence type="ECO:0000256" key="1">
    <source>
        <dbReference type="ARBA" id="ARBA00007815"/>
    </source>
</evidence>
<feature type="domain" description="Replication protein A C-terminal" evidence="2">
    <location>
        <begin position="188"/>
        <end position="260"/>
    </location>
</feature>
<proteinExistence type="inferred from homology"/>
<dbReference type="STRING" id="133412.A0A1R1YEQ6"/>
<dbReference type="Pfam" id="PF08784">
    <property type="entry name" value="RPA_C"/>
    <property type="match status" value="1"/>
</dbReference>
<dbReference type="InterPro" id="IPR012340">
    <property type="entry name" value="NA-bd_OB-fold"/>
</dbReference>
<gene>
    <name evidence="3" type="ORF">AYI70_g916</name>
</gene>
<evidence type="ECO:0000313" key="4">
    <source>
        <dbReference type="Proteomes" id="UP000187283"/>
    </source>
</evidence>